<dbReference type="Gene3D" id="1.10.8.10">
    <property type="entry name" value="DNA helicase RuvA subunit, C-terminal domain"/>
    <property type="match status" value="1"/>
</dbReference>
<dbReference type="PROSITE" id="PS51229">
    <property type="entry name" value="DCUN1"/>
    <property type="match status" value="1"/>
</dbReference>
<organism evidence="3 4">
    <name type="scientific">Sanghuangporus baumii</name>
    <name type="common">Phellinus baumii</name>
    <dbReference type="NCBI Taxonomy" id="108892"/>
    <lineage>
        <taxon>Eukaryota</taxon>
        <taxon>Fungi</taxon>
        <taxon>Dikarya</taxon>
        <taxon>Basidiomycota</taxon>
        <taxon>Agaricomycotina</taxon>
        <taxon>Agaricomycetes</taxon>
        <taxon>Hymenochaetales</taxon>
        <taxon>Hymenochaetaceae</taxon>
        <taxon>Sanghuangporus</taxon>
    </lineage>
</organism>
<dbReference type="Pfam" id="PF03556">
    <property type="entry name" value="Cullin_binding"/>
    <property type="match status" value="1"/>
</dbReference>
<feature type="domain" description="DCUN1" evidence="2">
    <location>
        <begin position="496"/>
        <end position="711"/>
    </location>
</feature>
<dbReference type="GO" id="GO:0000151">
    <property type="term" value="C:ubiquitin ligase complex"/>
    <property type="evidence" value="ECO:0007669"/>
    <property type="project" value="TreeGrafter"/>
</dbReference>
<dbReference type="Pfam" id="PF14555">
    <property type="entry name" value="UBA_4"/>
    <property type="match status" value="1"/>
</dbReference>
<proteinExistence type="predicted"/>
<reference evidence="3" key="1">
    <citation type="submission" date="2016-06" db="EMBL/GenBank/DDBJ databases">
        <title>Draft Genome sequence of the fungus Inonotus baumii.</title>
        <authorList>
            <person name="Zhu H."/>
            <person name="Lin W."/>
        </authorList>
    </citation>
    <scope>NUCLEOTIDE SEQUENCE</scope>
    <source>
        <strain evidence="3">821</strain>
    </source>
</reference>
<evidence type="ECO:0000256" key="1">
    <source>
        <dbReference type="RuleBase" id="RU410713"/>
    </source>
</evidence>
<dbReference type="InterPro" id="IPR014764">
    <property type="entry name" value="DCN-prot"/>
</dbReference>
<dbReference type="AlphaFoldDB" id="A0A9Q5HU84"/>
<dbReference type="EMBL" id="LNZH02000206">
    <property type="protein sequence ID" value="OCB85912.1"/>
    <property type="molecule type" value="Genomic_DNA"/>
</dbReference>
<comment type="caution">
    <text evidence="3">The sequence shown here is derived from an EMBL/GenBank/DDBJ whole genome shotgun (WGS) entry which is preliminary data.</text>
</comment>
<dbReference type="PANTHER" id="PTHR12281:SF31">
    <property type="entry name" value="DCN1-LIKE PROTEIN 3"/>
    <property type="match status" value="1"/>
</dbReference>
<dbReference type="OrthoDB" id="27198at2759"/>
<sequence>MPGITQQSRRSIQLDGQISPQSLMRAVDHGTDSLLGYTQRQDWRHHVWRKADLNHYKWNASGDQPPFRVDKCIELIADLLPKLENLWLKHYRGEIGIETVIKHIKVWLERTLDLCPEMPSLYRQLPKMRTLNFLSLRRWTCTEEVDLRAAPSASLKTIELAVLDKDMTNLKEPREEYMPTAISVGIRNYSPEEEVLPGLEKLKILADNSHRRSRIFSNFPESLEYFAIRFQDDGGGYKALPSALSPPSRLVRVMKKYLEALPHLQTLVLTEALEIPIEQFVDGELDAFIFYMALSAKKLEESAPEKMSELCEKRSVELIVQHATCTPVFDRYFSRYAEPKCEPDPEAQYERDPLGLRPGPKFGSFFGVESTLTFASQSSIDFFDSGSHLILKLLSSNASFRLTSCLCRHSFLLPLQVTARARDKGPGKDDIEKRSEQHDRQFEANIVQFCNVTGASTKDARKFLEKYKRLDSAIDNYYNDPNQFGGGGGSKRAEADRSARLSAIFDKYKDPESDDILIDGTIKLCEDLEVNPEDVVLLAIAYELKAPSMGRWTRKGWIDGWRNLGQDTVEGMRKTLSILSHKLASDARYFQQVYNYTFDFARSEGQRSLALDDAQGFWSLLIPHGLSDGALRHEIEDDDEDEAMATDEEGWKAEYTNWWFEFLREKGGKGVSKDTWQMFLEFVRVIDAKFEKYDETAAWPSTIDDFVAWAREKQLRTD</sequence>
<dbReference type="InterPro" id="IPR042460">
    <property type="entry name" value="DCN1-like_PONY"/>
</dbReference>
<dbReference type="Proteomes" id="UP000757232">
    <property type="component" value="Unassembled WGS sequence"/>
</dbReference>
<keyword evidence="4" id="KW-1185">Reference proteome</keyword>
<dbReference type="GO" id="GO:0031624">
    <property type="term" value="F:ubiquitin conjugating enzyme binding"/>
    <property type="evidence" value="ECO:0007669"/>
    <property type="project" value="TreeGrafter"/>
</dbReference>
<dbReference type="GO" id="GO:0097602">
    <property type="term" value="F:cullin family protein binding"/>
    <property type="evidence" value="ECO:0007669"/>
    <property type="project" value="TreeGrafter"/>
</dbReference>
<protein>
    <recommendedName>
        <fullName evidence="1">Defective in cullin neddylation protein</fullName>
    </recommendedName>
</protein>
<dbReference type="PANTHER" id="PTHR12281">
    <property type="entry name" value="RP42 RELATED"/>
    <property type="match status" value="1"/>
</dbReference>
<dbReference type="GO" id="GO:0045116">
    <property type="term" value="P:protein neddylation"/>
    <property type="evidence" value="ECO:0007669"/>
    <property type="project" value="TreeGrafter"/>
</dbReference>
<dbReference type="Gene3D" id="1.10.238.10">
    <property type="entry name" value="EF-hand"/>
    <property type="match status" value="1"/>
</dbReference>
<dbReference type="GO" id="GO:0032182">
    <property type="term" value="F:ubiquitin-like protein binding"/>
    <property type="evidence" value="ECO:0007669"/>
    <property type="project" value="TreeGrafter"/>
</dbReference>
<evidence type="ECO:0000259" key="2">
    <source>
        <dbReference type="PROSITE" id="PS51229"/>
    </source>
</evidence>
<comment type="function">
    <text evidence="1">Neddylation of cullins play an essential role in the regulation of SCF-type complexes activity.</text>
</comment>
<name>A0A9Q5HU84_SANBA</name>
<evidence type="ECO:0000313" key="4">
    <source>
        <dbReference type="Proteomes" id="UP000757232"/>
    </source>
</evidence>
<dbReference type="Gene3D" id="1.10.238.200">
    <property type="entry name" value="Cullin, PONY binding domain"/>
    <property type="match status" value="1"/>
</dbReference>
<dbReference type="InterPro" id="IPR005176">
    <property type="entry name" value="PONY_dom"/>
</dbReference>
<accession>A0A9Q5HU84</accession>
<evidence type="ECO:0000313" key="3">
    <source>
        <dbReference type="EMBL" id="OCB85912.1"/>
    </source>
</evidence>
<gene>
    <name evidence="3" type="ORF">A7U60_g7045</name>
</gene>